<feature type="domain" description="UBC core" evidence="3">
    <location>
        <begin position="7"/>
        <end position="169"/>
    </location>
</feature>
<evidence type="ECO:0000259" key="3">
    <source>
        <dbReference type="PROSITE" id="PS50127"/>
    </source>
</evidence>
<dbReference type="SMART" id="SM00212">
    <property type="entry name" value="UBCc"/>
    <property type="match status" value="1"/>
</dbReference>
<dbReference type="Pfam" id="PF00179">
    <property type="entry name" value="UQ_con"/>
    <property type="match status" value="1"/>
</dbReference>
<evidence type="ECO:0000256" key="2">
    <source>
        <dbReference type="ARBA" id="ARBA00022786"/>
    </source>
</evidence>
<keyword evidence="5" id="KW-1185">Reference proteome</keyword>
<dbReference type="PANTHER" id="PTHR46116">
    <property type="entry name" value="(E3-INDEPENDENT) E2 UBIQUITIN-CONJUGATING ENZYME"/>
    <property type="match status" value="1"/>
</dbReference>
<keyword evidence="2" id="KW-0833">Ubl conjugation pathway</keyword>
<dbReference type="SUPFAM" id="SSF54495">
    <property type="entry name" value="UBC-like"/>
    <property type="match status" value="1"/>
</dbReference>
<dbReference type="GO" id="GO:0016740">
    <property type="term" value="F:transferase activity"/>
    <property type="evidence" value="ECO:0007669"/>
    <property type="project" value="UniProtKB-KW"/>
</dbReference>
<dbReference type="InterPro" id="IPR016135">
    <property type="entry name" value="UBQ-conjugating_enzyme/RWD"/>
</dbReference>
<sequence length="170" mass="19228">ITHSPKDRIPRLIRELTNLKTSLPPGIFVRHAINRVDLWKVLIIGSPHTPYAHGLFEFDVCFPGNYPRQPPIFYFIAGGRYRIGMNPNLHPDGKVCLSLLNTWPGPSWNPAHSTPLQILVSIQAMIFCEEPWFNEPGREDPQIAKNPRALPASQVYNAHVRAGTVQYCVL</sequence>
<dbReference type="EMBL" id="ML991827">
    <property type="protein sequence ID" value="KAF2231374.1"/>
    <property type="molecule type" value="Genomic_DNA"/>
</dbReference>
<keyword evidence="1" id="KW-0808">Transferase</keyword>
<feature type="non-terminal residue" evidence="4">
    <location>
        <position position="170"/>
    </location>
</feature>
<organism evidence="4 5">
    <name type="scientific">Viridothelium virens</name>
    <name type="common">Speckled blister lichen</name>
    <name type="synonym">Trypethelium virens</name>
    <dbReference type="NCBI Taxonomy" id="1048519"/>
    <lineage>
        <taxon>Eukaryota</taxon>
        <taxon>Fungi</taxon>
        <taxon>Dikarya</taxon>
        <taxon>Ascomycota</taxon>
        <taxon>Pezizomycotina</taxon>
        <taxon>Dothideomycetes</taxon>
        <taxon>Dothideomycetes incertae sedis</taxon>
        <taxon>Trypetheliales</taxon>
        <taxon>Trypetheliaceae</taxon>
        <taxon>Viridothelium</taxon>
    </lineage>
</organism>
<proteinExistence type="predicted"/>
<evidence type="ECO:0000313" key="5">
    <source>
        <dbReference type="Proteomes" id="UP000800092"/>
    </source>
</evidence>
<evidence type="ECO:0000256" key="1">
    <source>
        <dbReference type="ARBA" id="ARBA00022679"/>
    </source>
</evidence>
<dbReference type="Proteomes" id="UP000800092">
    <property type="component" value="Unassembled WGS sequence"/>
</dbReference>
<accession>A0A6A6GZX4</accession>
<dbReference type="PANTHER" id="PTHR46116:SF39">
    <property type="entry name" value="BACULOVIRAL IAP REPEAT-CONTAINING PROTEIN 6"/>
    <property type="match status" value="1"/>
</dbReference>
<dbReference type="OrthoDB" id="47801at2759"/>
<evidence type="ECO:0000313" key="4">
    <source>
        <dbReference type="EMBL" id="KAF2231374.1"/>
    </source>
</evidence>
<name>A0A6A6GZX4_VIRVR</name>
<feature type="non-terminal residue" evidence="4">
    <location>
        <position position="1"/>
    </location>
</feature>
<reference evidence="4" key="1">
    <citation type="journal article" date="2020" name="Stud. Mycol.">
        <title>101 Dothideomycetes genomes: a test case for predicting lifestyles and emergence of pathogens.</title>
        <authorList>
            <person name="Haridas S."/>
            <person name="Albert R."/>
            <person name="Binder M."/>
            <person name="Bloem J."/>
            <person name="Labutti K."/>
            <person name="Salamov A."/>
            <person name="Andreopoulos B."/>
            <person name="Baker S."/>
            <person name="Barry K."/>
            <person name="Bills G."/>
            <person name="Bluhm B."/>
            <person name="Cannon C."/>
            <person name="Castanera R."/>
            <person name="Culley D."/>
            <person name="Daum C."/>
            <person name="Ezra D."/>
            <person name="Gonzalez J."/>
            <person name="Henrissat B."/>
            <person name="Kuo A."/>
            <person name="Liang C."/>
            <person name="Lipzen A."/>
            <person name="Lutzoni F."/>
            <person name="Magnuson J."/>
            <person name="Mondo S."/>
            <person name="Nolan M."/>
            <person name="Ohm R."/>
            <person name="Pangilinan J."/>
            <person name="Park H.-J."/>
            <person name="Ramirez L."/>
            <person name="Alfaro M."/>
            <person name="Sun H."/>
            <person name="Tritt A."/>
            <person name="Yoshinaga Y."/>
            <person name="Zwiers L.-H."/>
            <person name="Turgeon B."/>
            <person name="Goodwin S."/>
            <person name="Spatafora J."/>
            <person name="Crous P."/>
            <person name="Grigoriev I."/>
        </authorList>
    </citation>
    <scope>NUCLEOTIDE SEQUENCE</scope>
    <source>
        <strain evidence="4">Tuck. ex Michener</strain>
    </source>
</reference>
<dbReference type="PROSITE" id="PS50127">
    <property type="entry name" value="UBC_2"/>
    <property type="match status" value="1"/>
</dbReference>
<dbReference type="InterPro" id="IPR000608">
    <property type="entry name" value="UBC"/>
</dbReference>
<dbReference type="AlphaFoldDB" id="A0A6A6GZX4"/>
<gene>
    <name evidence="4" type="ORF">EV356DRAFT_430657</name>
</gene>
<dbReference type="Gene3D" id="3.10.110.10">
    <property type="entry name" value="Ubiquitin Conjugating Enzyme"/>
    <property type="match status" value="1"/>
</dbReference>
<protein>
    <submittedName>
        <fullName evidence="4">UBC-like protein</fullName>
    </submittedName>
</protein>